<dbReference type="Proteomes" id="UP000438093">
    <property type="component" value="Unassembled WGS sequence"/>
</dbReference>
<gene>
    <name evidence="6" type="ORF">GJG86_07670</name>
</gene>
<sequence>MMVPWCRRCRRPESRRRDGIGHRANRQILPLVALSSEPDDVWWGGCIYRAKWLEGAGCRARRGGVAMRFTGSGLGSVALDERKRAIAALVGLAVMGVWVNLVGYGGVFLEPSSTDSSLETTRYAYHAGRVAVSLLILVAPGAFERFGRGMRTYLPLVMCFCTAGFAIAFHQTLVAPVVLGVGASFVLGMGYLWIVASFYIALARAVPLRPAIVVALASQVIEQVLSVAASSALSATAQIVVCCACPLVALAALPRAWRKRDAAQGGVVADKARSHLYLLLVASGVAIVTLSAVSNVGIWGSARVEYVAEDALVSCVRTCLACVLLTAFALGTLVASADKPLGYRYQVPFLVIVGCFMLAVLKQVFPGMWSEPVTVVLLAAEFFSHILTWTLVMNAEKDLAGPSYFNAGMSLAPYSICSIGWIFLLETDQVASAFVVLAVSYALIIVVAVHPRLLYERRQRTLTSADALNEYTIEGEPEIPLESNGAAVVEVVDRRCVLLGERYGLSQRETQVLSLLAQGRSRPAIQRELVLSEGTVKTHVAHIYEKMGVGSRQEVFDIVYDAGVDGETAPASS</sequence>
<feature type="transmembrane region" description="Helical" evidence="4">
    <location>
        <begin position="430"/>
        <end position="450"/>
    </location>
</feature>
<dbReference type="PRINTS" id="PR00038">
    <property type="entry name" value="HTHLUXR"/>
</dbReference>
<feature type="transmembrane region" description="Helical" evidence="4">
    <location>
        <begin position="85"/>
        <end position="103"/>
    </location>
</feature>
<reference evidence="7" key="1">
    <citation type="submission" date="2019-08" db="EMBL/GenBank/DDBJ databases">
        <title>Arthrobacter sp. nov., isolated from plateau pika and Tibetan wild ass.</title>
        <authorList>
            <person name="Ge Y."/>
        </authorList>
    </citation>
    <scope>NUCLEOTIDE SEQUENCE [LARGE SCALE GENOMIC DNA]</scope>
    <source>
        <strain evidence="7">HF-4214</strain>
    </source>
</reference>
<protein>
    <submittedName>
        <fullName evidence="6">LuxR family transcriptional regulator</fullName>
    </submittedName>
</protein>
<evidence type="ECO:0000256" key="2">
    <source>
        <dbReference type="ARBA" id="ARBA00023125"/>
    </source>
</evidence>
<keyword evidence="3" id="KW-0804">Transcription</keyword>
<name>A0A6N7RMV5_9ACTN</name>
<dbReference type="CDD" id="cd06170">
    <property type="entry name" value="LuxR_C_like"/>
    <property type="match status" value="1"/>
</dbReference>
<dbReference type="InterPro" id="IPR000792">
    <property type="entry name" value="Tscrpt_reg_LuxR_C"/>
</dbReference>
<proteinExistence type="predicted"/>
<dbReference type="InterPro" id="IPR016032">
    <property type="entry name" value="Sig_transdc_resp-reg_C-effctor"/>
</dbReference>
<keyword evidence="4" id="KW-0812">Transmembrane</keyword>
<keyword evidence="4" id="KW-0472">Membrane</keyword>
<feature type="transmembrane region" description="Helical" evidence="4">
    <location>
        <begin position="177"/>
        <end position="199"/>
    </location>
</feature>
<dbReference type="AlphaFoldDB" id="A0A6N7RMV5"/>
<evidence type="ECO:0000256" key="1">
    <source>
        <dbReference type="ARBA" id="ARBA00023015"/>
    </source>
</evidence>
<feature type="transmembrane region" description="Helical" evidence="4">
    <location>
        <begin position="275"/>
        <end position="299"/>
    </location>
</feature>
<keyword evidence="4" id="KW-1133">Transmembrane helix</keyword>
<feature type="transmembrane region" description="Helical" evidence="4">
    <location>
        <begin position="311"/>
        <end position="335"/>
    </location>
</feature>
<feature type="transmembrane region" description="Helical" evidence="4">
    <location>
        <begin position="404"/>
        <end position="424"/>
    </location>
</feature>
<keyword evidence="1" id="KW-0805">Transcription regulation</keyword>
<dbReference type="Pfam" id="PF00196">
    <property type="entry name" value="GerE"/>
    <property type="match status" value="1"/>
</dbReference>
<dbReference type="EMBL" id="VTFY01000004">
    <property type="protein sequence ID" value="MRX82372.1"/>
    <property type="molecule type" value="Genomic_DNA"/>
</dbReference>
<feature type="transmembrane region" description="Helical" evidence="4">
    <location>
        <begin position="123"/>
        <end position="143"/>
    </location>
</feature>
<evidence type="ECO:0000313" key="6">
    <source>
        <dbReference type="EMBL" id="MRX82372.1"/>
    </source>
</evidence>
<evidence type="ECO:0000256" key="3">
    <source>
        <dbReference type="ARBA" id="ARBA00023163"/>
    </source>
</evidence>
<organism evidence="6 7">
    <name type="scientific">Eggerthella guodeyinii</name>
    <dbReference type="NCBI Taxonomy" id="2690837"/>
    <lineage>
        <taxon>Bacteria</taxon>
        <taxon>Bacillati</taxon>
        <taxon>Actinomycetota</taxon>
        <taxon>Coriobacteriia</taxon>
        <taxon>Eggerthellales</taxon>
        <taxon>Eggerthellaceae</taxon>
        <taxon>Eggerthella</taxon>
    </lineage>
</organism>
<dbReference type="SUPFAM" id="SSF46894">
    <property type="entry name" value="C-terminal effector domain of the bipartite response regulators"/>
    <property type="match status" value="1"/>
</dbReference>
<dbReference type="PANTHER" id="PTHR44688">
    <property type="entry name" value="DNA-BINDING TRANSCRIPTIONAL ACTIVATOR DEVR_DOSR"/>
    <property type="match status" value="1"/>
</dbReference>
<dbReference type="PROSITE" id="PS50043">
    <property type="entry name" value="HTH_LUXR_2"/>
    <property type="match status" value="1"/>
</dbReference>
<dbReference type="GO" id="GO:0003677">
    <property type="term" value="F:DNA binding"/>
    <property type="evidence" value="ECO:0007669"/>
    <property type="project" value="UniProtKB-KW"/>
</dbReference>
<feature type="transmembrane region" description="Helical" evidence="4">
    <location>
        <begin position="152"/>
        <end position="171"/>
    </location>
</feature>
<keyword evidence="2" id="KW-0238">DNA-binding</keyword>
<dbReference type="InterPro" id="IPR036388">
    <property type="entry name" value="WH-like_DNA-bd_sf"/>
</dbReference>
<evidence type="ECO:0000313" key="7">
    <source>
        <dbReference type="Proteomes" id="UP000438093"/>
    </source>
</evidence>
<evidence type="ECO:0000259" key="5">
    <source>
        <dbReference type="PROSITE" id="PS50043"/>
    </source>
</evidence>
<dbReference type="SMART" id="SM00421">
    <property type="entry name" value="HTH_LUXR"/>
    <property type="match status" value="1"/>
</dbReference>
<accession>A0A6N7RMV5</accession>
<dbReference type="Gene3D" id="1.10.10.10">
    <property type="entry name" value="Winged helix-like DNA-binding domain superfamily/Winged helix DNA-binding domain"/>
    <property type="match status" value="1"/>
</dbReference>
<comment type="caution">
    <text evidence="6">The sequence shown here is derived from an EMBL/GenBank/DDBJ whole genome shotgun (WGS) entry which is preliminary data.</text>
</comment>
<dbReference type="GO" id="GO:0006355">
    <property type="term" value="P:regulation of DNA-templated transcription"/>
    <property type="evidence" value="ECO:0007669"/>
    <property type="project" value="InterPro"/>
</dbReference>
<keyword evidence="7" id="KW-1185">Reference proteome</keyword>
<feature type="transmembrane region" description="Helical" evidence="4">
    <location>
        <begin position="372"/>
        <end position="392"/>
    </location>
</feature>
<feature type="transmembrane region" description="Helical" evidence="4">
    <location>
        <begin position="347"/>
        <end position="366"/>
    </location>
</feature>
<evidence type="ECO:0000256" key="4">
    <source>
        <dbReference type="SAM" id="Phobius"/>
    </source>
</evidence>
<feature type="domain" description="HTH luxR-type" evidence="5">
    <location>
        <begin position="505"/>
        <end position="563"/>
    </location>
</feature>
<dbReference type="PANTHER" id="PTHR44688:SF16">
    <property type="entry name" value="DNA-BINDING TRANSCRIPTIONAL ACTIVATOR DEVR_DOSR"/>
    <property type="match status" value="1"/>
</dbReference>